<feature type="binding site" evidence="12">
    <location>
        <position position="314"/>
    </location>
    <ligand>
        <name>[4Fe-4S] cluster</name>
        <dbReference type="ChEBI" id="CHEBI:49883"/>
        <label>2</label>
        <note>4Fe-4S-substrate</note>
    </ligand>
</feature>
<reference evidence="14 15" key="1">
    <citation type="submission" date="2019-08" db="EMBL/GenBank/DDBJ databases">
        <authorList>
            <person name="Peeters C."/>
        </authorList>
    </citation>
    <scope>NUCLEOTIDE SEQUENCE [LARGE SCALE GENOMIC DNA]</scope>
    <source>
        <strain evidence="14 15">LMG 31010</strain>
    </source>
</reference>
<feature type="binding site" evidence="12">
    <location>
        <position position="212"/>
    </location>
    <ligand>
        <name>GTP</name>
        <dbReference type="ChEBI" id="CHEBI:37565"/>
    </ligand>
</feature>
<dbReference type="Pfam" id="PF06463">
    <property type="entry name" value="Mob_synth_C"/>
    <property type="match status" value="1"/>
</dbReference>
<comment type="pathway">
    <text evidence="12">Cofactor biosynthesis; molybdopterin biosynthesis.</text>
</comment>
<sequence length="395" mass="42405">MIFVDRLRAYAVDMTYALAPAPESYVNAIADTSPDLTCASAPAVAGGPVPDLRGRWLRDLRLSVIDRCNFRCTYCMPRGTFGADYPFLASSERLSFDQMETLARSFALLGVDKIRITGGEPLLRRGVESLIERLAAIPTLGGTPMEIALTTNGTLLAAKAKALHAAGLTRVTVSLDALDDGVFRRMTDTDVPVARVLEGIAAASAAGLAPVKVNTVIERGANDDQILPLVRHFKGTGVALRFIEYMDVGGADGWAMDRVVTADDVRRHVESVYPLVPLEDARAGSTSVNFGHADDVSSEVGFIASVSKPFCGDCTRARVSSDGRLYTCLFATQGLDIRPWLGDGIGNGASPEALADVVRAHWVRRGDNYSERRAQRSAAGGKRRYPTIRMSLVGG</sequence>
<dbReference type="InterPro" id="IPR040064">
    <property type="entry name" value="MoaA-like"/>
</dbReference>
<keyword evidence="4 12" id="KW-0479">Metal-binding</keyword>
<organism evidence="14 15">
    <name type="scientific">Pandoraea commovens</name>
    <dbReference type="NCBI Taxonomy" id="2508289"/>
    <lineage>
        <taxon>Bacteria</taxon>
        <taxon>Pseudomonadati</taxon>
        <taxon>Pseudomonadota</taxon>
        <taxon>Betaproteobacteria</taxon>
        <taxon>Burkholderiales</taxon>
        <taxon>Burkholderiaceae</taxon>
        <taxon>Pandoraea</taxon>
    </lineage>
</organism>
<feature type="binding site" evidence="12">
    <location>
        <begin position="316"/>
        <end position="318"/>
    </location>
    <ligand>
        <name>GTP</name>
        <dbReference type="ChEBI" id="CHEBI:37565"/>
    </ligand>
</feature>
<dbReference type="GO" id="GO:0051539">
    <property type="term" value="F:4 iron, 4 sulfur cluster binding"/>
    <property type="evidence" value="ECO:0007669"/>
    <property type="project" value="UniProtKB-UniRule"/>
</dbReference>
<evidence type="ECO:0000256" key="7">
    <source>
        <dbReference type="ARBA" id="ARBA00023014"/>
    </source>
</evidence>
<dbReference type="InterPro" id="IPR013785">
    <property type="entry name" value="Aldolase_TIM"/>
</dbReference>
<feature type="binding site" evidence="12">
    <location>
        <position position="328"/>
    </location>
    <ligand>
        <name>[4Fe-4S] cluster</name>
        <dbReference type="ChEBI" id="CHEBI:49883"/>
        <label>2</label>
        <note>4Fe-4S-substrate</note>
    </ligand>
</feature>
<dbReference type="InterPro" id="IPR013483">
    <property type="entry name" value="MoaA"/>
</dbReference>
<dbReference type="SFLD" id="SFLDG01067">
    <property type="entry name" value="SPASM/twitch_domain_containing"/>
    <property type="match status" value="1"/>
</dbReference>
<feature type="domain" description="Radical SAM core" evidence="13">
    <location>
        <begin position="52"/>
        <end position="279"/>
    </location>
</feature>
<dbReference type="PROSITE" id="PS51918">
    <property type="entry name" value="RADICAL_SAM"/>
    <property type="match status" value="1"/>
</dbReference>
<feature type="binding site" evidence="12">
    <location>
        <position position="72"/>
    </location>
    <ligand>
        <name>[4Fe-4S] cluster</name>
        <dbReference type="ChEBI" id="CHEBI:49883"/>
        <label>1</label>
        <note>4Fe-4S-S-AdoMet</note>
    </ligand>
</feature>
<comment type="cofactor">
    <cofactor evidence="12">
        <name>[4Fe-4S] cluster</name>
        <dbReference type="ChEBI" id="CHEBI:49883"/>
    </cofactor>
    <text evidence="12">Binds 2 [4Fe-4S] clusters. Binds 1 [4Fe-4S] cluster coordinated with 3 cysteines and an exchangeable S-adenosyl-L-methionine and 1 [4Fe-4S] cluster coordinated with 3 cysteines and the GTP-derived substrate.</text>
</comment>
<dbReference type="InterPro" id="IPR050105">
    <property type="entry name" value="MoCo_biosynth_MoaA/MoaC"/>
</dbReference>
<dbReference type="SMART" id="SM00729">
    <property type="entry name" value="Elp3"/>
    <property type="match status" value="1"/>
</dbReference>
<dbReference type="Proteomes" id="UP000343335">
    <property type="component" value="Unassembled WGS sequence"/>
</dbReference>
<dbReference type="Gene3D" id="3.20.20.70">
    <property type="entry name" value="Aldolase class I"/>
    <property type="match status" value="1"/>
</dbReference>
<dbReference type="GO" id="GO:0046872">
    <property type="term" value="F:metal ion binding"/>
    <property type="evidence" value="ECO:0007669"/>
    <property type="project" value="UniProtKB-KW"/>
</dbReference>
<dbReference type="EMBL" id="CABPSA010000007">
    <property type="protein sequence ID" value="VVE37573.1"/>
    <property type="molecule type" value="Genomic_DNA"/>
</dbReference>
<keyword evidence="9 12" id="KW-0501">Molybdenum cofactor biosynthesis</keyword>
<comment type="similarity">
    <text evidence="12">Belongs to the radical SAM superfamily. MoaA family.</text>
</comment>
<comment type="catalytic activity">
    <reaction evidence="11 12">
        <text>GTP + AH2 + S-adenosyl-L-methionine = (8S)-3',8-cyclo-7,8-dihydroguanosine 5'-triphosphate + 5'-deoxyadenosine + L-methionine + A + H(+)</text>
        <dbReference type="Rhea" id="RHEA:49576"/>
        <dbReference type="ChEBI" id="CHEBI:13193"/>
        <dbReference type="ChEBI" id="CHEBI:15378"/>
        <dbReference type="ChEBI" id="CHEBI:17319"/>
        <dbReference type="ChEBI" id="CHEBI:17499"/>
        <dbReference type="ChEBI" id="CHEBI:37565"/>
        <dbReference type="ChEBI" id="CHEBI:57844"/>
        <dbReference type="ChEBI" id="CHEBI:59789"/>
        <dbReference type="ChEBI" id="CHEBI:131766"/>
        <dbReference type="EC" id="4.1.99.22"/>
    </reaction>
</comment>
<evidence type="ECO:0000256" key="10">
    <source>
        <dbReference type="ARBA" id="ARBA00023239"/>
    </source>
</evidence>
<evidence type="ECO:0000256" key="11">
    <source>
        <dbReference type="ARBA" id="ARBA00048697"/>
    </source>
</evidence>
<dbReference type="InterPro" id="IPR007197">
    <property type="entry name" value="rSAM"/>
</dbReference>
<evidence type="ECO:0000313" key="15">
    <source>
        <dbReference type="Proteomes" id="UP000343335"/>
    </source>
</evidence>
<dbReference type="InterPro" id="IPR000385">
    <property type="entry name" value="MoaA_NifB_PqqE_Fe-S-bd_CS"/>
</dbReference>
<feature type="binding site" evidence="12">
    <location>
        <position position="74"/>
    </location>
    <ligand>
        <name>S-adenosyl-L-methionine</name>
        <dbReference type="ChEBI" id="CHEBI:59789"/>
    </ligand>
</feature>
<dbReference type="NCBIfam" id="TIGR02666">
    <property type="entry name" value="moaA"/>
    <property type="match status" value="1"/>
</dbReference>
<protein>
    <recommendedName>
        <fullName evidence="1 12">GTP 3',8-cyclase</fullName>
        <ecNumber evidence="1 12">4.1.99.22</ecNumber>
    </recommendedName>
    <alternativeName>
        <fullName evidence="12">Molybdenum cofactor biosynthesis protein A</fullName>
    </alternativeName>
</protein>
<feature type="binding site" evidence="12">
    <location>
        <position position="119"/>
    </location>
    <ligand>
        <name>S-adenosyl-L-methionine</name>
        <dbReference type="ChEBI" id="CHEBI:59789"/>
    </ligand>
</feature>
<dbReference type="CDD" id="cd21117">
    <property type="entry name" value="Twitch_MoaA"/>
    <property type="match status" value="1"/>
</dbReference>
<keyword evidence="10 12" id="KW-0456">Lyase</keyword>
<dbReference type="HAMAP" id="MF_01225_B">
    <property type="entry name" value="MoaA_B"/>
    <property type="match status" value="1"/>
</dbReference>
<feature type="binding site" evidence="12">
    <location>
        <position position="115"/>
    </location>
    <ligand>
        <name>GTP</name>
        <dbReference type="ChEBI" id="CHEBI:37565"/>
    </ligand>
</feature>
<keyword evidence="8 12" id="KW-0342">GTP-binding</keyword>
<feature type="binding site" evidence="12">
    <location>
        <position position="150"/>
    </location>
    <ligand>
        <name>GTP</name>
        <dbReference type="ChEBI" id="CHEBI:37565"/>
    </ligand>
</feature>
<dbReference type="EC" id="4.1.99.22" evidence="1 12"/>
<feature type="binding site" evidence="12">
    <location>
        <position position="61"/>
    </location>
    <ligand>
        <name>GTP</name>
        <dbReference type="ChEBI" id="CHEBI:37565"/>
    </ligand>
</feature>
<comment type="function">
    <text evidence="12">Catalyzes the cyclization of GTP to (8S)-3',8-cyclo-7,8-dihydroguanosine 5'-triphosphate.</text>
</comment>
<keyword evidence="7 12" id="KW-0411">Iron-sulfur</keyword>
<keyword evidence="5 12" id="KW-0547">Nucleotide-binding</keyword>
<feature type="binding site" evidence="12">
    <location>
        <position position="246"/>
    </location>
    <ligand>
        <name>S-adenosyl-L-methionine</name>
        <dbReference type="ChEBI" id="CHEBI:59789"/>
    </ligand>
</feature>
<dbReference type="GO" id="GO:0005525">
    <property type="term" value="F:GTP binding"/>
    <property type="evidence" value="ECO:0007669"/>
    <property type="project" value="UniProtKB-UniRule"/>
</dbReference>
<dbReference type="SFLD" id="SFLDS00029">
    <property type="entry name" value="Radical_SAM"/>
    <property type="match status" value="1"/>
</dbReference>
<proteinExistence type="inferred from homology"/>
<dbReference type="InterPro" id="IPR058240">
    <property type="entry name" value="rSAM_sf"/>
</dbReference>
<dbReference type="CDD" id="cd01335">
    <property type="entry name" value="Radical_SAM"/>
    <property type="match status" value="1"/>
</dbReference>
<name>A0A5E4XMV8_9BURK</name>
<evidence type="ECO:0000256" key="8">
    <source>
        <dbReference type="ARBA" id="ARBA00023134"/>
    </source>
</evidence>
<feature type="binding site" evidence="12">
    <location>
        <position position="68"/>
    </location>
    <ligand>
        <name>[4Fe-4S] cluster</name>
        <dbReference type="ChEBI" id="CHEBI:49883"/>
        <label>1</label>
        <note>4Fe-4S-S-AdoMet</note>
    </ligand>
</feature>
<dbReference type="InterPro" id="IPR006638">
    <property type="entry name" value="Elp3/MiaA/NifB-like_rSAM"/>
</dbReference>
<evidence type="ECO:0000259" key="13">
    <source>
        <dbReference type="PROSITE" id="PS51918"/>
    </source>
</evidence>
<dbReference type="PANTHER" id="PTHR22960">
    <property type="entry name" value="MOLYBDOPTERIN COFACTOR SYNTHESIS PROTEIN A"/>
    <property type="match status" value="1"/>
</dbReference>
<accession>A0A5E4XMV8</accession>
<evidence type="ECO:0000256" key="1">
    <source>
        <dbReference type="ARBA" id="ARBA00012167"/>
    </source>
</evidence>
<dbReference type="SFLD" id="SFLDG01386">
    <property type="entry name" value="main_SPASM_domain-containing"/>
    <property type="match status" value="1"/>
</dbReference>
<gene>
    <name evidence="12" type="primary">moaA</name>
    <name evidence="14" type="ORF">PCO31010_04000</name>
</gene>
<dbReference type="AlphaFoldDB" id="A0A5E4XMV8"/>
<keyword evidence="3 12" id="KW-0949">S-adenosyl-L-methionine</keyword>
<feature type="binding site" evidence="12">
    <location>
        <position position="311"/>
    </location>
    <ligand>
        <name>[4Fe-4S] cluster</name>
        <dbReference type="ChEBI" id="CHEBI:49883"/>
        <label>2</label>
        <note>4Fe-4S-substrate</note>
    </ligand>
</feature>
<dbReference type="SUPFAM" id="SSF102114">
    <property type="entry name" value="Radical SAM enzymes"/>
    <property type="match status" value="1"/>
</dbReference>
<evidence type="ECO:0000256" key="9">
    <source>
        <dbReference type="ARBA" id="ARBA00023150"/>
    </source>
</evidence>
<evidence type="ECO:0000256" key="2">
    <source>
        <dbReference type="ARBA" id="ARBA00022485"/>
    </source>
</evidence>
<keyword evidence="6 12" id="KW-0408">Iron</keyword>
<dbReference type="InterPro" id="IPR010505">
    <property type="entry name" value="MoaA_twitch"/>
</dbReference>
<dbReference type="GO" id="GO:1904047">
    <property type="term" value="F:S-adenosyl-L-methionine binding"/>
    <property type="evidence" value="ECO:0007669"/>
    <property type="project" value="UniProtKB-UniRule"/>
</dbReference>
<evidence type="ECO:0000313" key="14">
    <source>
        <dbReference type="EMBL" id="VVE37573.1"/>
    </source>
</evidence>
<dbReference type="GO" id="GO:0061798">
    <property type="term" value="F:GTP 3',8'-cyclase activity"/>
    <property type="evidence" value="ECO:0007669"/>
    <property type="project" value="UniProtKB-UniRule"/>
</dbReference>
<dbReference type="GO" id="GO:0061799">
    <property type="term" value="F:cyclic pyranopterin monophosphate synthase activity"/>
    <property type="evidence" value="ECO:0007669"/>
    <property type="project" value="TreeGrafter"/>
</dbReference>
<comment type="subunit">
    <text evidence="12">Monomer and homodimer.</text>
</comment>
<dbReference type="SFLD" id="SFLDG01383">
    <property type="entry name" value="cyclic_pyranopterin_phosphate"/>
    <property type="match status" value="1"/>
</dbReference>
<dbReference type="PROSITE" id="PS01305">
    <property type="entry name" value="MOAA_NIFB_PQQE"/>
    <property type="match status" value="1"/>
</dbReference>
<dbReference type="PANTHER" id="PTHR22960:SF0">
    <property type="entry name" value="MOLYBDENUM COFACTOR BIOSYNTHESIS PROTEIN 1"/>
    <property type="match status" value="1"/>
</dbReference>
<evidence type="ECO:0000256" key="12">
    <source>
        <dbReference type="HAMAP-Rule" id="MF_01225"/>
    </source>
</evidence>
<keyword evidence="2 12" id="KW-0004">4Fe-4S</keyword>
<evidence type="ECO:0000256" key="5">
    <source>
        <dbReference type="ARBA" id="ARBA00022741"/>
    </source>
</evidence>
<evidence type="ECO:0000256" key="6">
    <source>
        <dbReference type="ARBA" id="ARBA00023004"/>
    </source>
</evidence>
<feature type="binding site" evidence="12">
    <location>
        <position position="75"/>
    </location>
    <ligand>
        <name>[4Fe-4S] cluster</name>
        <dbReference type="ChEBI" id="CHEBI:49883"/>
        <label>1</label>
        <note>4Fe-4S-S-AdoMet</note>
    </ligand>
</feature>
<evidence type="ECO:0000256" key="4">
    <source>
        <dbReference type="ARBA" id="ARBA00022723"/>
    </source>
</evidence>
<evidence type="ECO:0000256" key="3">
    <source>
        <dbReference type="ARBA" id="ARBA00022691"/>
    </source>
</evidence>
<dbReference type="UniPathway" id="UPA00344"/>
<dbReference type="GO" id="GO:0006777">
    <property type="term" value="P:Mo-molybdopterin cofactor biosynthetic process"/>
    <property type="evidence" value="ECO:0007669"/>
    <property type="project" value="UniProtKB-UniRule"/>
</dbReference>
<feature type="binding site" evidence="12">
    <location>
        <position position="174"/>
    </location>
    <ligand>
        <name>S-adenosyl-L-methionine</name>
        <dbReference type="ChEBI" id="CHEBI:59789"/>
    </ligand>
</feature>
<dbReference type="Pfam" id="PF04055">
    <property type="entry name" value="Radical_SAM"/>
    <property type="match status" value="1"/>
</dbReference>